<sequence>MTTDNITLLYKNYEDQFMEAIKNNPLAIILQKQASEIERLSKQINDMGIKFESLKETELCTLKQRIGELEENLLYRKNESEKHKSEIKFLKQENKGLKNQITYITKDINKLQTTVKEFNEQKKCMNEMESHIQQNEEDNISLEIRVNKLEKVQEIWNKAAAKFDTKRFKKICEIHEKYKISLIPELKEKILSIIDLDPSYTQKQLLPAYSFFKALKQFSDQFLQQNDLNENQSLSVYLCNPALNFWPENVPEELFKDLFPNNLKEQASRYHGYFT</sequence>
<evidence type="ECO:0000313" key="2">
    <source>
        <dbReference type="EMBL" id="CAG8485181.1"/>
    </source>
</evidence>
<organism evidence="2 3">
    <name type="scientific">Diversispora eburnea</name>
    <dbReference type="NCBI Taxonomy" id="1213867"/>
    <lineage>
        <taxon>Eukaryota</taxon>
        <taxon>Fungi</taxon>
        <taxon>Fungi incertae sedis</taxon>
        <taxon>Mucoromycota</taxon>
        <taxon>Glomeromycotina</taxon>
        <taxon>Glomeromycetes</taxon>
        <taxon>Diversisporales</taxon>
        <taxon>Diversisporaceae</taxon>
        <taxon>Diversispora</taxon>
    </lineage>
</organism>
<gene>
    <name evidence="2" type="ORF">DEBURN_LOCUS3875</name>
</gene>
<accession>A0A9N8Z9J5</accession>
<evidence type="ECO:0000256" key="1">
    <source>
        <dbReference type="SAM" id="Coils"/>
    </source>
</evidence>
<dbReference type="AlphaFoldDB" id="A0A9N8Z9J5"/>
<name>A0A9N8Z9J5_9GLOM</name>
<dbReference type="Proteomes" id="UP000789706">
    <property type="component" value="Unassembled WGS sequence"/>
</dbReference>
<evidence type="ECO:0000313" key="3">
    <source>
        <dbReference type="Proteomes" id="UP000789706"/>
    </source>
</evidence>
<dbReference type="OrthoDB" id="2409647at2759"/>
<protein>
    <submittedName>
        <fullName evidence="2">11699_t:CDS:1</fullName>
    </submittedName>
</protein>
<keyword evidence="1" id="KW-0175">Coiled coil</keyword>
<comment type="caution">
    <text evidence="2">The sequence shown here is derived from an EMBL/GenBank/DDBJ whole genome shotgun (WGS) entry which is preliminary data.</text>
</comment>
<reference evidence="2" key="1">
    <citation type="submission" date="2021-06" db="EMBL/GenBank/DDBJ databases">
        <authorList>
            <person name="Kallberg Y."/>
            <person name="Tangrot J."/>
            <person name="Rosling A."/>
        </authorList>
    </citation>
    <scope>NUCLEOTIDE SEQUENCE</scope>
    <source>
        <strain evidence="2">AZ414A</strain>
    </source>
</reference>
<dbReference type="EMBL" id="CAJVPK010000262">
    <property type="protein sequence ID" value="CAG8485181.1"/>
    <property type="molecule type" value="Genomic_DNA"/>
</dbReference>
<feature type="coiled-coil region" evidence="1">
    <location>
        <begin position="30"/>
        <end position="152"/>
    </location>
</feature>
<keyword evidence="3" id="KW-1185">Reference proteome</keyword>
<proteinExistence type="predicted"/>